<accession>A0ABY6HP13</accession>
<evidence type="ECO:0008006" key="4">
    <source>
        <dbReference type="Google" id="ProtNLM"/>
    </source>
</evidence>
<keyword evidence="1" id="KW-1133">Transmembrane helix</keyword>
<dbReference type="Proteomes" id="UP001208689">
    <property type="component" value="Chromosome"/>
</dbReference>
<evidence type="ECO:0000313" key="3">
    <source>
        <dbReference type="Proteomes" id="UP001208689"/>
    </source>
</evidence>
<evidence type="ECO:0000256" key="1">
    <source>
        <dbReference type="SAM" id="Phobius"/>
    </source>
</evidence>
<sequence>MKKFFYNVILVSFFIVGMYPLHFGQTSENSTFNENVVFSTYLGGTSDELAETNAALSVAGIVVDSDGSTIIVGRTGSTNFSIKNAFQANHSGGSKDIIIAKFSQNGSLMFSTYFGGSSDDWAANVVTDSDNNIYVVGTTVSDDLPTSSNAFQSEFAGGRVYHTDAFIVKLSPDGQDLLYCSYFGGSGDDWGYGIDVDSQNNVGICGSTYSDDLQLVNAYQESIGSTTAVDAYIASINIEERSLQFSSYLGDLMNDWAKDLVFDSEDNAIIVGGSMSEDFPTKSAYKGSLQGMIDVICAKFSSTGSLVFSTFIGGGNSDLSNCVAIDDSGNIIIGGSTQSEDFPVKNAYQNSLAGIEDAFIMKLSSNGRTVRFSTYFGGSNMDSCSGIAADPNGNIVLTGKTSSRDFPIVNATQSDFKGGSNDAFYAIFGGSGENLQKSSYFGGNAYDVGQSVAVSPLGRISIVGYTKSTDISCIAAAQSECRGSNDYFVTSISYDSSVIDSSSKIPGFASILPISFIAIGGVLINNKEKK</sequence>
<dbReference type="PANTHER" id="PTHR35580:SF1">
    <property type="entry name" value="PHYTASE-LIKE DOMAIN-CONTAINING PROTEIN"/>
    <property type="match status" value="1"/>
</dbReference>
<feature type="transmembrane region" description="Helical" evidence="1">
    <location>
        <begin position="505"/>
        <end position="524"/>
    </location>
</feature>
<protein>
    <recommendedName>
        <fullName evidence="4">Beta-propeller repeat protein</fullName>
    </recommendedName>
</protein>
<organism evidence="2 3">
    <name type="scientific">Candidatus Lokiarchaeum ossiferum</name>
    <dbReference type="NCBI Taxonomy" id="2951803"/>
    <lineage>
        <taxon>Archaea</taxon>
        <taxon>Promethearchaeati</taxon>
        <taxon>Promethearchaeota</taxon>
        <taxon>Promethearchaeia</taxon>
        <taxon>Promethearchaeales</taxon>
        <taxon>Promethearchaeaceae</taxon>
        <taxon>Candidatus Lokiarchaeum</taxon>
    </lineage>
</organism>
<keyword evidence="1" id="KW-0812">Transmembrane</keyword>
<feature type="transmembrane region" description="Helical" evidence="1">
    <location>
        <begin position="5"/>
        <end position="23"/>
    </location>
</feature>
<dbReference type="InterPro" id="IPR052918">
    <property type="entry name" value="Motility_Chemotaxis_Reg"/>
</dbReference>
<keyword evidence="1" id="KW-0472">Membrane</keyword>
<proteinExistence type="predicted"/>
<dbReference type="InterPro" id="IPR010620">
    <property type="entry name" value="SBBP_repeat"/>
</dbReference>
<keyword evidence="3" id="KW-1185">Reference proteome</keyword>
<dbReference type="Pfam" id="PF06739">
    <property type="entry name" value="SBBP"/>
    <property type="match status" value="3"/>
</dbReference>
<dbReference type="EMBL" id="CP104013">
    <property type="protein sequence ID" value="UYP45242.1"/>
    <property type="molecule type" value="Genomic_DNA"/>
</dbReference>
<gene>
    <name evidence="2" type="ORF">NEF87_001527</name>
</gene>
<name>A0ABY6HP13_9ARCH</name>
<dbReference type="PANTHER" id="PTHR35580">
    <property type="entry name" value="CELL SURFACE GLYCOPROTEIN (S-LAYER PROTEIN)-LIKE PROTEIN"/>
    <property type="match status" value="1"/>
</dbReference>
<reference evidence="2" key="1">
    <citation type="submission" date="2022-09" db="EMBL/GenBank/DDBJ databases">
        <title>Actin cytoskeleton and complex cell architecture in an #Asgard archaeon.</title>
        <authorList>
            <person name="Ponce Toledo R.I."/>
            <person name="Schleper C."/>
            <person name="Rodrigues Oliveira T."/>
            <person name="Wollweber F."/>
            <person name="Xu J."/>
            <person name="Rittmann S."/>
            <person name="Klingl A."/>
            <person name="Pilhofer M."/>
        </authorList>
    </citation>
    <scope>NUCLEOTIDE SEQUENCE</scope>
    <source>
        <strain evidence="2">B-35</strain>
    </source>
</reference>
<evidence type="ECO:0000313" key="2">
    <source>
        <dbReference type="EMBL" id="UYP45242.1"/>
    </source>
</evidence>